<feature type="transmembrane region" description="Helical" evidence="2">
    <location>
        <begin position="118"/>
        <end position="136"/>
    </location>
</feature>
<dbReference type="RefSeq" id="WP_202232431.1">
    <property type="nucleotide sequence ID" value="NZ_AP018365.1"/>
</dbReference>
<dbReference type="InterPro" id="IPR036938">
    <property type="entry name" value="PAP2/HPO_sf"/>
</dbReference>
<protein>
    <recommendedName>
        <fullName evidence="3">Phosphatidic acid phosphatase type 2/haloperoxidase domain-containing protein</fullName>
    </recommendedName>
</protein>
<dbReference type="Pfam" id="PF01569">
    <property type="entry name" value="PAP2"/>
    <property type="match status" value="1"/>
</dbReference>
<feature type="transmembrane region" description="Helical" evidence="2">
    <location>
        <begin position="198"/>
        <end position="218"/>
    </location>
</feature>
<evidence type="ECO:0000259" key="3">
    <source>
        <dbReference type="SMART" id="SM00014"/>
    </source>
</evidence>
<gene>
    <name evidence="4" type="ORF">RVR_983</name>
</gene>
<evidence type="ECO:0000256" key="1">
    <source>
        <dbReference type="SAM" id="MobiDB-lite"/>
    </source>
</evidence>
<evidence type="ECO:0000256" key="2">
    <source>
        <dbReference type="SAM" id="Phobius"/>
    </source>
</evidence>
<name>A0A7U3UNN2_9ACTN</name>
<dbReference type="EMBL" id="AP018365">
    <property type="protein sequence ID" value="BBA95917.1"/>
    <property type="molecule type" value="Genomic_DNA"/>
</dbReference>
<dbReference type="Gene3D" id="1.20.144.10">
    <property type="entry name" value="Phosphatidic acid phosphatase type 2/haloperoxidase"/>
    <property type="match status" value="1"/>
</dbReference>
<evidence type="ECO:0000313" key="4">
    <source>
        <dbReference type="EMBL" id="BBA95917.1"/>
    </source>
</evidence>
<organism evidence="4 5">
    <name type="scientific">Actinacidiphila reveromycinica</name>
    <dbReference type="NCBI Taxonomy" id="659352"/>
    <lineage>
        <taxon>Bacteria</taxon>
        <taxon>Bacillati</taxon>
        <taxon>Actinomycetota</taxon>
        <taxon>Actinomycetes</taxon>
        <taxon>Kitasatosporales</taxon>
        <taxon>Streptomycetaceae</taxon>
        <taxon>Actinacidiphila</taxon>
    </lineage>
</organism>
<accession>A0A7U3UNN2</accession>
<feature type="region of interest" description="Disordered" evidence="1">
    <location>
        <begin position="253"/>
        <end position="287"/>
    </location>
</feature>
<dbReference type="SMART" id="SM00014">
    <property type="entry name" value="acidPPc"/>
    <property type="match status" value="1"/>
</dbReference>
<dbReference type="Proteomes" id="UP000595703">
    <property type="component" value="Chromosome"/>
</dbReference>
<feature type="transmembrane region" description="Helical" evidence="2">
    <location>
        <begin position="40"/>
        <end position="59"/>
    </location>
</feature>
<feature type="region of interest" description="Disordered" evidence="1">
    <location>
        <begin position="1"/>
        <end position="33"/>
    </location>
</feature>
<reference evidence="4 5" key="4">
    <citation type="journal article" date="2020" name="Sci. Rep.">
        <title>beta-carboline chemical signals induce reveromycin production through a LuxR family regulator in Streptomyces sp. SN-593.</title>
        <authorList>
            <person name="Panthee S."/>
            <person name="Kito N."/>
            <person name="Hayashi T."/>
            <person name="Shimizu T."/>
            <person name="Ishikawa J."/>
            <person name="Hamamoto H."/>
            <person name="Osada H."/>
            <person name="Takahashi S."/>
        </authorList>
    </citation>
    <scope>NUCLEOTIDE SEQUENCE [LARGE SCALE GENOMIC DNA]</scope>
    <source>
        <strain evidence="4 5">SN-593</strain>
    </source>
</reference>
<dbReference type="AlphaFoldDB" id="A0A7U3UNN2"/>
<feature type="domain" description="Phosphatidic acid phosphatase type 2/haloperoxidase" evidence="3">
    <location>
        <begin position="126"/>
        <end position="239"/>
    </location>
</feature>
<feature type="compositionally biased region" description="Basic and acidic residues" evidence="1">
    <location>
        <begin position="258"/>
        <end position="269"/>
    </location>
</feature>
<feature type="transmembrane region" description="Helical" evidence="2">
    <location>
        <begin position="224"/>
        <end position="242"/>
    </location>
</feature>
<proteinExistence type="predicted"/>
<keyword evidence="2" id="KW-0812">Transmembrane</keyword>
<reference evidence="4 5" key="3">
    <citation type="journal article" date="2011" name="Nat. Chem. Biol.">
        <title>Reveromycin A biosynthesis uses RevG and RevJ for stereospecific spiroacetal formation.</title>
        <authorList>
            <person name="Takahashi S."/>
            <person name="Toyoda A."/>
            <person name="Sekiyama Y."/>
            <person name="Takagi H."/>
            <person name="Nogawa T."/>
            <person name="Uramoto M."/>
            <person name="Suzuki R."/>
            <person name="Koshino H."/>
            <person name="Kumano T."/>
            <person name="Panthee S."/>
            <person name="Dairi T."/>
            <person name="Ishikawa J."/>
            <person name="Ikeda H."/>
            <person name="Sakaki Y."/>
            <person name="Osada H."/>
        </authorList>
    </citation>
    <scope>NUCLEOTIDE SEQUENCE [LARGE SCALE GENOMIC DNA]</scope>
    <source>
        <strain evidence="4 5">SN-593</strain>
    </source>
</reference>
<dbReference type="PANTHER" id="PTHR14969">
    <property type="entry name" value="SPHINGOSINE-1-PHOSPHATE PHOSPHOHYDROLASE"/>
    <property type="match status" value="1"/>
</dbReference>
<keyword evidence="2" id="KW-1133">Transmembrane helix</keyword>
<evidence type="ECO:0000313" key="5">
    <source>
        <dbReference type="Proteomes" id="UP000595703"/>
    </source>
</evidence>
<keyword evidence="2" id="KW-0472">Membrane</keyword>
<dbReference type="PANTHER" id="PTHR14969:SF13">
    <property type="entry name" value="AT30094P"/>
    <property type="match status" value="1"/>
</dbReference>
<dbReference type="SUPFAM" id="SSF48317">
    <property type="entry name" value="Acid phosphatase/Vanadium-dependent haloperoxidase"/>
    <property type="match status" value="1"/>
</dbReference>
<dbReference type="InterPro" id="IPR000326">
    <property type="entry name" value="PAP2/HPO"/>
</dbReference>
<keyword evidence="5" id="KW-1185">Reference proteome</keyword>
<reference evidence="4 5" key="2">
    <citation type="journal article" date="2011" name="J. Antibiot.">
        <title>Furaquinocins I and J: novel polyketide isoprenoid hybrid compounds from Streptomyces reveromyceticus SN-593.</title>
        <authorList>
            <person name="Panthee S."/>
            <person name="Takahashi S."/>
            <person name="Takagi H."/>
            <person name="Nogawa T."/>
            <person name="Oowada E."/>
            <person name="Uramoto M."/>
            <person name="Osada H."/>
        </authorList>
    </citation>
    <scope>NUCLEOTIDE SEQUENCE [LARGE SCALE GENOMIC DNA]</scope>
    <source>
        <strain evidence="4 5">SN-593</strain>
    </source>
</reference>
<dbReference type="KEGG" id="arev:RVR_983"/>
<sequence length="287" mass="28564">MTSVEGARPMSRTPHDPPPHATGDGIPPAPPRRSPYTRRVVGWAVALAAAFAALAAVVLTRHGAPYPPDARPIGWAVGHRPAAVLTAARVVTHAGTGPYPYVAAALGGWLGGSRGRVAAARAGAPTALLAVAALLAEQAVRTGLMLAFHRARPPAADWATAASGHSFPSGHAASSAMAAGLLAWGALRARPGGLGRTAAVLCAAAAVAVGCSRVYLGVHWPTDVLGGWLSAGCCLLLALPPLTRFARAHDVPGGFPDRGPDGDGGRNGDGDGAGGPDGDAGGGPVRP</sequence>
<feature type="compositionally biased region" description="Gly residues" evidence="1">
    <location>
        <begin position="270"/>
        <end position="287"/>
    </location>
</feature>
<reference evidence="4 5" key="1">
    <citation type="journal article" date="2010" name="J. Bacteriol.">
        <title>Biochemical characterization of a novel indole prenyltransferase from Streptomyces sp. SN-593.</title>
        <authorList>
            <person name="Takahashi S."/>
            <person name="Takagi H."/>
            <person name="Toyoda A."/>
            <person name="Uramoto M."/>
            <person name="Nogawa T."/>
            <person name="Ueki M."/>
            <person name="Sakaki Y."/>
            <person name="Osada H."/>
        </authorList>
    </citation>
    <scope>NUCLEOTIDE SEQUENCE [LARGE SCALE GENOMIC DNA]</scope>
    <source>
        <strain evidence="4 5">SN-593</strain>
    </source>
</reference>